<evidence type="ECO:0000256" key="2">
    <source>
        <dbReference type="ARBA" id="ARBA00022801"/>
    </source>
</evidence>
<dbReference type="RefSeq" id="WP_182166300.1">
    <property type="nucleotide sequence ID" value="NZ_JACFXV010000060.1"/>
</dbReference>
<accession>A0A839AHL7</accession>
<dbReference type="EMBL" id="JACFXV010000060">
    <property type="protein sequence ID" value="MBA5778237.1"/>
    <property type="molecule type" value="Genomic_DNA"/>
</dbReference>
<evidence type="ECO:0000259" key="3">
    <source>
        <dbReference type="Pfam" id="PF08797"/>
    </source>
</evidence>
<evidence type="ECO:0000313" key="5">
    <source>
        <dbReference type="Proteomes" id="UP000541109"/>
    </source>
</evidence>
<dbReference type="AlphaFoldDB" id="A0A839AHL7"/>
<sequence>MRVNFLEEETLPDTGFNIALDEVNIVGEEYYKRECNLFLDGILYSRARNLGFGIELVREPSNPHDELAIMVFGYWTGKSILRRTSIKRAHIGYIPRKLAYRIAKETDGVAPIAAALSAIETSPVDPINIIINIYYG</sequence>
<reference evidence="4 5" key="1">
    <citation type="submission" date="2020-07" db="EMBL/GenBank/DDBJ databases">
        <title>Stappia sp., F7233, whole genome shotgun sequencing project.</title>
        <authorList>
            <person name="Jiang S."/>
            <person name="Liu Z.W."/>
            <person name="Du Z.J."/>
        </authorList>
    </citation>
    <scope>NUCLEOTIDE SEQUENCE [LARGE SCALE GENOMIC DNA]</scope>
    <source>
        <strain evidence="4 5">F7233</strain>
    </source>
</reference>
<dbReference type="GO" id="GO:0016818">
    <property type="term" value="F:hydrolase activity, acting on acid anhydrides, in phosphorus-containing anhydrides"/>
    <property type="evidence" value="ECO:0007669"/>
    <property type="project" value="InterPro"/>
</dbReference>
<evidence type="ECO:0000313" key="4">
    <source>
        <dbReference type="EMBL" id="MBA5778237.1"/>
    </source>
</evidence>
<organism evidence="4 5">
    <name type="scientific">Stappia albiluteola</name>
    <dbReference type="NCBI Taxonomy" id="2758565"/>
    <lineage>
        <taxon>Bacteria</taxon>
        <taxon>Pseudomonadati</taxon>
        <taxon>Pseudomonadota</taxon>
        <taxon>Alphaproteobacteria</taxon>
        <taxon>Hyphomicrobiales</taxon>
        <taxon>Stappiaceae</taxon>
        <taxon>Stappia</taxon>
    </lineage>
</organism>
<keyword evidence="2" id="KW-0378">Hydrolase</keyword>
<comment type="caution">
    <text evidence="4">The sequence shown here is derived from an EMBL/GenBank/DDBJ whole genome shotgun (WGS) entry which is preliminary data.</text>
</comment>
<dbReference type="Gene3D" id="3.30.70.2330">
    <property type="match status" value="1"/>
</dbReference>
<evidence type="ECO:0000256" key="1">
    <source>
        <dbReference type="ARBA" id="ARBA00022723"/>
    </source>
</evidence>
<feature type="domain" description="HIRAN" evidence="3">
    <location>
        <begin position="23"/>
        <end position="106"/>
    </location>
</feature>
<dbReference type="Proteomes" id="UP000541109">
    <property type="component" value="Unassembled WGS sequence"/>
</dbReference>
<keyword evidence="1" id="KW-0479">Metal-binding</keyword>
<name>A0A839AHL7_9HYPH</name>
<keyword evidence="5" id="KW-1185">Reference proteome</keyword>
<dbReference type="GO" id="GO:0003676">
    <property type="term" value="F:nucleic acid binding"/>
    <property type="evidence" value="ECO:0007669"/>
    <property type="project" value="InterPro"/>
</dbReference>
<dbReference type="GO" id="GO:0008270">
    <property type="term" value="F:zinc ion binding"/>
    <property type="evidence" value="ECO:0007669"/>
    <property type="project" value="InterPro"/>
</dbReference>
<dbReference type="InterPro" id="IPR014905">
    <property type="entry name" value="HIRAN"/>
</dbReference>
<protein>
    <submittedName>
        <fullName evidence="4">HIRAN domain-containing protein</fullName>
    </submittedName>
</protein>
<dbReference type="Pfam" id="PF08797">
    <property type="entry name" value="HIRAN"/>
    <property type="match status" value="1"/>
</dbReference>
<gene>
    <name evidence="4" type="ORF">H2509_14000</name>
</gene>
<proteinExistence type="predicted"/>